<reference evidence="4" key="1">
    <citation type="journal article" date="2017" name="Mycologia">
        <title>Fusarium algeriense, sp. nov., a novel toxigenic crown rot pathogen of durum wheat from Algeria is nested in the Fusarium burgessii species complex.</title>
        <authorList>
            <person name="Laraba I."/>
            <person name="Keddad A."/>
            <person name="Boureghda H."/>
            <person name="Abdallah N."/>
            <person name="Vaughan M.M."/>
            <person name="Proctor R.H."/>
            <person name="Busman M."/>
            <person name="O'Donnell K."/>
        </authorList>
    </citation>
    <scope>NUCLEOTIDE SEQUENCE</scope>
    <source>
        <strain evidence="4">NRRL 25174</strain>
    </source>
</reference>
<evidence type="ECO:0000256" key="2">
    <source>
        <dbReference type="ARBA" id="ARBA00022898"/>
    </source>
</evidence>
<gene>
    <name evidence="4" type="ORF">FBEOM_12046</name>
</gene>
<comment type="cofactor">
    <cofactor evidence="1 3">
        <name>pyridoxal 5'-phosphate</name>
        <dbReference type="ChEBI" id="CHEBI:597326"/>
    </cofactor>
</comment>
<dbReference type="PANTHER" id="PTHR42699">
    <property type="match status" value="1"/>
</dbReference>
<comment type="similarity">
    <text evidence="3">Belongs to the trans-sulfuration enzymes family.</text>
</comment>
<organism evidence="4 5">
    <name type="scientific">Fusarium beomiforme</name>
    <dbReference type="NCBI Taxonomy" id="44412"/>
    <lineage>
        <taxon>Eukaryota</taxon>
        <taxon>Fungi</taxon>
        <taxon>Dikarya</taxon>
        <taxon>Ascomycota</taxon>
        <taxon>Pezizomycotina</taxon>
        <taxon>Sordariomycetes</taxon>
        <taxon>Hypocreomycetidae</taxon>
        <taxon>Hypocreales</taxon>
        <taxon>Nectriaceae</taxon>
        <taxon>Fusarium</taxon>
        <taxon>Fusarium burgessii species complex</taxon>
    </lineage>
</organism>
<sequence length="547" mass="60741">MVILKTQSKVGHAPPPQAPYSVITNLPGWDVARAIREGDQAPMKTLVHIYPRFMPTHYSAQLGHEIAKHLGYTDKVALVYINPAIWPYTLHHISHENRGDKRLTAQDVALKCVDIAGHRVYAILVHPEAMPILMLTWQNPGLGISIRGAEDLLRSIETIKEVPFEVGKDPIPSPTWTPESEAHSGLRTRIVDLLHRAPVDAGKVKCTANDVFLYPTGMAAIFHLSVIFHNTYHHLMEECPQGIKHSGKVNEDGLSAFENWLKHEKEEGRSVSYAFVEVPGNPTLETANTKRLKELSEEYGFFLIIDDTISSFANIDVISHSDILLSSLTKSFSGYANVMGGSIVLNPASSHYQILQPIFKESYQNELFDSDAKVLLFNSKDFLERSKILNKNALAMANFLHEAIAHPDSPVVNVQYPSQLETKANYDAILRRATPELPGPGYGCLLTVEFSNVEVATAFYDHAGFYPSPHLGGHVTIMFAYNMVVFGKKPHEKAYMHSLGVREASVRISAGLENEEDLIDTLRDALEVATRVKKGLENGEEAPKVGL</sequence>
<name>A0A9P5A8J2_9HYPO</name>
<protein>
    <submittedName>
        <fullName evidence="4">Cystathionine gamma-synthase</fullName>
    </submittedName>
</protein>
<dbReference type="InterPro" id="IPR051750">
    <property type="entry name" value="Trans-sulfuration_enzymes"/>
</dbReference>
<dbReference type="InterPro" id="IPR015421">
    <property type="entry name" value="PyrdxlP-dep_Trfase_major"/>
</dbReference>
<dbReference type="AlphaFoldDB" id="A0A9P5A8J2"/>
<dbReference type="InterPro" id="IPR000277">
    <property type="entry name" value="Cys/Met-Metab_PyrdxlP-dep_enz"/>
</dbReference>
<dbReference type="InterPro" id="IPR015422">
    <property type="entry name" value="PyrdxlP-dep_Trfase_small"/>
</dbReference>
<evidence type="ECO:0000256" key="3">
    <source>
        <dbReference type="RuleBase" id="RU362118"/>
    </source>
</evidence>
<comment type="caution">
    <text evidence="4">The sequence shown here is derived from an EMBL/GenBank/DDBJ whole genome shotgun (WGS) entry which is preliminary data.</text>
</comment>
<evidence type="ECO:0000313" key="4">
    <source>
        <dbReference type="EMBL" id="KAF4334127.1"/>
    </source>
</evidence>
<dbReference type="Proteomes" id="UP000730481">
    <property type="component" value="Unassembled WGS sequence"/>
</dbReference>
<accession>A0A9P5A8J2</accession>
<dbReference type="Gene3D" id="3.90.1150.10">
    <property type="entry name" value="Aspartate Aminotransferase, domain 1"/>
    <property type="match status" value="1"/>
</dbReference>
<dbReference type="GO" id="GO:0019346">
    <property type="term" value="P:transsulfuration"/>
    <property type="evidence" value="ECO:0007669"/>
    <property type="project" value="InterPro"/>
</dbReference>
<evidence type="ECO:0000256" key="1">
    <source>
        <dbReference type="ARBA" id="ARBA00001933"/>
    </source>
</evidence>
<dbReference type="GO" id="GO:0030170">
    <property type="term" value="F:pyridoxal phosphate binding"/>
    <property type="evidence" value="ECO:0007669"/>
    <property type="project" value="InterPro"/>
</dbReference>
<dbReference type="Pfam" id="PF01053">
    <property type="entry name" value="Cys_Met_Meta_PP"/>
    <property type="match status" value="1"/>
</dbReference>
<dbReference type="GO" id="GO:0003962">
    <property type="term" value="F:cystathionine gamma-synthase activity"/>
    <property type="evidence" value="ECO:0007669"/>
    <property type="project" value="TreeGrafter"/>
</dbReference>
<dbReference type="PANTHER" id="PTHR42699:SF1">
    <property type="entry name" value="CYSTATHIONINE GAMMA-SYNTHASE-RELATED"/>
    <property type="match status" value="1"/>
</dbReference>
<reference evidence="4" key="2">
    <citation type="submission" date="2020-02" db="EMBL/GenBank/DDBJ databases">
        <title>Identification and distribution of gene clusters putatively required for synthesis of sphingolipid metabolism inhibitors in phylogenetically diverse species of the filamentous fungus Fusarium.</title>
        <authorList>
            <person name="Kim H.-S."/>
            <person name="Busman M."/>
            <person name="Brown D.W."/>
            <person name="Divon H."/>
            <person name="Uhlig S."/>
            <person name="Proctor R.H."/>
        </authorList>
    </citation>
    <scope>NUCLEOTIDE SEQUENCE</scope>
    <source>
        <strain evidence="4">NRRL 25174</strain>
    </source>
</reference>
<evidence type="ECO:0000313" key="5">
    <source>
        <dbReference type="Proteomes" id="UP000730481"/>
    </source>
</evidence>
<dbReference type="InterPro" id="IPR015424">
    <property type="entry name" value="PyrdxlP-dep_Trfase"/>
</dbReference>
<proteinExistence type="inferred from homology"/>
<dbReference type="SUPFAM" id="SSF53383">
    <property type="entry name" value="PLP-dependent transferases"/>
    <property type="match status" value="1"/>
</dbReference>
<dbReference type="EMBL" id="PVQB02000729">
    <property type="protein sequence ID" value="KAF4334127.1"/>
    <property type="molecule type" value="Genomic_DNA"/>
</dbReference>
<keyword evidence="5" id="KW-1185">Reference proteome</keyword>
<dbReference type="OrthoDB" id="10047078at2759"/>
<dbReference type="Gene3D" id="3.40.640.10">
    <property type="entry name" value="Type I PLP-dependent aspartate aminotransferase-like (Major domain)"/>
    <property type="match status" value="1"/>
</dbReference>
<keyword evidence="2 3" id="KW-0663">Pyridoxal phosphate</keyword>